<dbReference type="Ensembl" id="ENSACUT00000019166.1">
    <property type="protein sequence ID" value="ENSACUP00000017970.1"/>
    <property type="gene ID" value="ENSACUG00000012065.1"/>
</dbReference>
<reference evidence="1" key="2">
    <citation type="submission" date="2025-09" db="UniProtKB">
        <authorList>
            <consortium name="Ensembl"/>
        </authorList>
    </citation>
    <scope>IDENTIFICATION</scope>
</reference>
<evidence type="ECO:0000313" key="1">
    <source>
        <dbReference type="Ensembl" id="ENSACUP00000017970.1"/>
    </source>
</evidence>
<dbReference type="AlphaFoldDB" id="A0A663MZG1"/>
<sequence>MCDIHGIIFSPPQNKAVRSCFSCPLTSAFYCFMVILPQALCKWLWKPNTNSAILKSMLLLLLKHFKLTAQ</sequence>
<evidence type="ECO:0000313" key="2">
    <source>
        <dbReference type="Proteomes" id="UP000472269"/>
    </source>
</evidence>
<name>A0A663MZG1_ATHCN</name>
<protein>
    <submittedName>
        <fullName evidence="1">Uncharacterized protein</fullName>
    </submittedName>
</protein>
<reference evidence="1" key="1">
    <citation type="submission" date="2025-08" db="UniProtKB">
        <authorList>
            <consortium name="Ensembl"/>
        </authorList>
    </citation>
    <scope>IDENTIFICATION</scope>
</reference>
<proteinExistence type="predicted"/>
<dbReference type="Proteomes" id="UP000472269">
    <property type="component" value="Unplaced"/>
</dbReference>
<accession>A0A663MZG1</accession>
<organism evidence="1 2">
    <name type="scientific">Athene cunicularia</name>
    <name type="common">Burrowing owl</name>
    <name type="synonym">Speotyto cunicularia</name>
    <dbReference type="NCBI Taxonomy" id="194338"/>
    <lineage>
        <taxon>Eukaryota</taxon>
        <taxon>Metazoa</taxon>
        <taxon>Chordata</taxon>
        <taxon>Craniata</taxon>
        <taxon>Vertebrata</taxon>
        <taxon>Euteleostomi</taxon>
        <taxon>Archelosauria</taxon>
        <taxon>Archosauria</taxon>
        <taxon>Dinosauria</taxon>
        <taxon>Saurischia</taxon>
        <taxon>Theropoda</taxon>
        <taxon>Coelurosauria</taxon>
        <taxon>Aves</taxon>
        <taxon>Neognathae</taxon>
        <taxon>Neoaves</taxon>
        <taxon>Telluraves</taxon>
        <taxon>Strigiformes</taxon>
        <taxon>Strigidae</taxon>
        <taxon>Athene</taxon>
    </lineage>
</organism>
<keyword evidence="2" id="KW-1185">Reference proteome</keyword>